<keyword evidence="12" id="KW-0496">Mitochondrion</keyword>
<dbReference type="EC" id="2.5.1.18" evidence="5"/>
<dbReference type="SUPFAM" id="SSF161084">
    <property type="entry name" value="MAPEG domain-like"/>
    <property type="match status" value="1"/>
</dbReference>
<dbReference type="InterPro" id="IPR001129">
    <property type="entry name" value="Membr-assoc_MAPEG"/>
</dbReference>
<evidence type="ECO:0000313" key="18">
    <source>
        <dbReference type="Proteomes" id="UP000192223"/>
    </source>
</evidence>
<protein>
    <recommendedName>
        <fullName evidence="15">Microsomal glutathione S-transferase 1</fullName>
        <ecNumber evidence="5">2.5.1.18</ecNumber>
    </recommendedName>
</protein>
<feature type="transmembrane region" description="Helical" evidence="17">
    <location>
        <begin position="115"/>
        <end position="137"/>
    </location>
</feature>
<evidence type="ECO:0000256" key="11">
    <source>
        <dbReference type="ARBA" id="ARBA00022990"/>
    </source>
</evidence>
<dbReference type="PANTHER" id="PTHR10689">
    <property type="entry name" value="MICROSOMAL GLUTATHIONE S-TRANSFERASE 1"/>
    <property type="match status" value="1"/>
</dbReference>
<comment type="subcellular location">
    <subcellularLocation>
        <location evidence="3">Endoplasmic reticulum membrane</location>
        <topology evidence="3">Multi-pass membrane protein</topology>
    </subcellularLocation>
    <subcellularLocation>
        <location evidence="2">Mitochondrion outer membrane</location>
    </subcellularLocation>
</comment>
<evidence type="ECO:0000256" key="9">
    <source>
        <dbReference type="ARBA" id="ARBA00022824"/>
    </source>
</evidence>
<evidence type="ECO:0000256" key="14">
    <source>
        <dbReference type="ARBA" id="ARBA00038540"/>
    </source>
</evidence>
<dbReference type="InterPro" id="IPR023352">
    <property type="entry name" value="MAPEG-like_dom_sf"/>
</dbReference>
<dbReference type="KEGG" id="apln:108742575"/>
<dbReference type="Proteomes" id="UP000192223">
    <property type="component" value="Unplaced"/>
</dbReference>
<dbReference type="CTD" id="44110"/>
<evidence type="ECO:0000256" key="15">
    <source>
        <dbReference type="ARBA" id="ARBA00039397"/>
    </source>
</evidence>
<dbReference type="GeneID" id="108742575"/>
<dbReference type="Gene3D" id="1.20.120.550">
    <property type="entry name" value="Membrane associated eicosanoid/glutathione metabolism-like domain"/>
    <property type="match status" value="1"/>
</dbReference>
<keyword evidence="13 17" id="KW-0472">Membrane</keyword>
<dbReference type="PANTHER" id="PTHR10689:SF6">
    <property type="entry name" value="MICROSOMAL GLUTATHIONE S-TRANSFERASE 1"/>
    <property type="match status" value="1"/>
</dbReference>
<evidence type="ECO:0000256" key="2">
    <source>
        <dbReference type="ARBA" id="ARBA00004294"/>
    </source>
</evidence>
<evidence type="ECO:0000256" key="6">
    <source>
        <dbReference type="ARBA" id="ARBA00022679"/>
    </source>
</evidence>
<evidence type="ECO:0000256" key="10">
    <source>
        <dbReference type="ARBA" id="ARBA00022989"/>
    </source>
</evidence>
<keyword evidence="7 17" id="KW-0812">Transmembrane</keyword>
<accession>A0A1W4XLK0</accession>
<evidence type="ECO:0000256" key="5">
    <source>
        <dbReference type="ARBA" id="ARBA00012452"/>
    </source>
</evidence>
<evidence type="ECO:0000256" key="3">
    <source>
        <dbReference type="ARBA" id="ARBA00004477"/>
    </source>
</evidence>
<dbReference type="STRING" id="224129.A0A1W4XLK0"/>
<evidence type="ECO:0000256" key="16">
    <source>
        <dbReference type="ARBA" id="ARBA00049385"/>
    </source>
</evidence>
<keyword evidence="6" id="KW-0808">Transferase</keyword>
<evidence type="ECO:0000256" key="7">
    <source>
        <dbReference type="ARBA" id="ARBA00022692"/>
    </source>
</evidence>
<dbReference type="GO" id="GO:0005789">
    <property type="term" value="C:endoplasmic reticulum membrane"/>
    <property type="evidence" value="ECO:0007669"/>
    <property type="project" value="UniProtKB-SubCell"/>
</dbReference>
<feature type="transmembrane region" description="Helical" evidence="17">
    <location>
        <begin position="18"/>
        <end position="37"/>
    </location>
</feature>
<evidence type="ECO:0000313" key="19">
    <source>
        <dbReference type="RefSeq" id="XP_018333343.1"/>
    </source>
</evidence>
<proteinExistence type="inferred from homology"/>
<keyword evidence="9" id="KW-0256">Endoplasmic reticulum</keyword>
<evidence type="ECO:0000256" key="4">
    <source>
        <dbReference type="ARBA" id="ARBA00010459"/>
    </source>
</evidence>
<gene>
    <name evidence="19" type="primary">LOC108742575</name>
</gene>
<evidence type="ECO:0000256" key="17">
    <source>
        <dbReference type="SAM" id="Phobius"/>
    </source>
</evidence>
<keyword evidence="8" id="KW-1000">Mitochondrion outer membrane</keyword>
<keyword evidence="10 17" id="KW-1133">Transmembrane helix</keyword>
<dbReference type="AlphaFoldDB" id="A0A1W4XLK0"/>
<sequence length="150" mass="17168">MPAINEILSVENPVFRSYMFYGSVLVVKMLVMSLLTARQRIKNKAFANPEDAELNKVKVKVHEDVERVRRAHLNDVENILPYFLVSFGYLLTNPAPFVAIWLFRVYTAARFAHTLVYAVAVVPQPARGISWFAGYLITGYMAFRTITYFA</sequence>
<dbReference type="InterPro" id="IPR040162">
    <property type="entry name" value="MGST1-like"/>
</dbReference>
<evidence type="ECO:0000256" key="1">
    <source>
        <dbReference type="ARBA" id="ARBA00003701"/>
    </source>
</evidence>
<evidence type="ECO:0000256" key="8">
    <source>
        <dbReference type="ARBA" id="ARBA00022787"/>
    </source>
</evidence>
<dbReference type="GO" id="GO:0005741">
    <property type="term" value="C:mitochondrial outer membrane"/>
    <property type="evidence" value="ECO:0007669"/>
    <property type="project" value="UniProtKB-SubCell"/>
</dbReference>
<dbReference type="InParanoid" id="A0A1W4XLK0"/>
<comment type="function">
    <text evidence="1">Conjugation of reduced glutathione to a wide number of exogenous and endogenous hydrophobic electrophiles.</text>
</comment>
<evidence type="ECO:0000256" key="13">
    <source>
        <dbReference type="ARBA" id="ARBA00023136"/>
    </source>
</evidence>
<reference evidence="19" key="1">
    <citation type="submission" date="2025-08" db="UniProtKB">
        <authorList>
            <consortium name="RefSeq"/>
        </authorList>
    </citation>
    <scope>IDENTIFICATION</scope>
    <source>
        <tissue evidence="19">Entire body</tissue>
    </source>
</reference>
<dbReference type="OrthoDB" id="193139at2759"/>
<dbReference type="FunFam" id="1.20.120.550:FF:000002">
    <property type="entry name" value="Microsomal glutathione S-transferase 1"/>
    <property type="match status" value="1"/>
</dbReference>
<dbReference type="FunCoup" id="A0A1W4XLK0">
    <property type="interactions" value="465"/>
</dbReference>
<dbReference type="RefSeq" id="XP_018333343.1">
    <property type="nucleotide sequence ID" value="XM_018477841.2"/>
</dbReference>
<evidence type="ECO:0000256" key="12">
    <source>
        <dbReference type="ARBA" id="ARBA00023128"/>
    </source>
</evidence>
<comment type="subunit">
    <text evidence="14">Homotrimer; The trimer binds only one molecule of glutathione.</text>
</comment>
<dbReference type="Pfam" id="PF01124">
    <property type="entry name" value="MAPEG"/>
    <property type="match status" value="1"/>
</dbReference>
<comment type="catalytic activity">
    <reaction evidence="16">
        <text>RX + glutathione = an S-substituted glutathione + a halide anion + H(+)</text>
        <dbReference type="Rhea" id="RHEA:16437"/>
        <dbReference type="ChEBI" id="CHEBI:15378"/>
        <dbReference type="ChEBI" id="CHEBI:16042"/>
        <dbReference type="ChEBI" id="CHEBI:17792"/>
        <dbReference type="ChEBI" id="CHEBI:57925"/>
        <dbReference type="ChEBI" id="CHEBI:90779"/>
        <dbReference type="EC" id="2.5.1.18"/>
    </reaction>
    <physiologicalReaction direction="left-to-right" evidence="16">
        <dbReference type="Rhea" id="RHEA:16438"/>
    </physiologicalReaction>
</comment>
<organism evidence="18 19">
    <name type="scientific">Agrilus planipennis</name>
    <name type="common">Emerald ash borer</name>
    <name type="synonym">Agrilus marcopoli</name>
    <dbReference type="NCBI Taxonomy" id="224129"/>
    <lineage>
        <taxon>Eukaryota</taxon>
        <taxon>Metazoa</taxon>
        <taxon>Ecdysozoa</taxon>
        <taxon>Arthropoda</taxon>
        <taxon>Hexapoda</taxon>
        <taxon>Insecta</taxon>
        <taxon>Pterygota</taxon>
        <taxon>Neoptera</taxon>
        <taxon>Endopterygota</taxon>
        <taxon>Coleoptera</taxon>
        <taxon>Polyphaga</taxon>
        <taxon>Elateriformia</taxon>
        <taxon>Buprestoidea</taxon>
        <taxon>Buprestidae</taxon>
        <taxon>Agrilinae</taxon>
        <taxon>Agrilus</taxon>
    </lineage>
</organism>
<keyword evidence="18" id="KW-1185">Reference proteome</keyword>
<comment type="similarity">
    <text evidence="4">Belongs to the MAPEG family.</text>
</comment>
<dbReference type="GO" id="GO:0004364">
    <property type="term" value="F:glutathione transferase activity"/>
    <property type="evidence" value="ECO:0007669"/>
    <property type="project" value="UniProtKB-EC"/>
</dbReference>
<name>A0A1W4XLK0_AGRPL</name>
<feature type="transmembrane region" description="Helical" evidence="17">
    <location>
        <begin position="79"/>
        <end position="103"/>
    </location>
</feature>
<keyword evidence="11" id="KW-0007">Acetylation</keyword>